<evidence type="ECO:0000256" key="1">
    <source>
        <dbReference type="ARBA" id="ARBA00009422"/>
    </source>
</evidence>
<sequence>MNVNIDLNGDLSNGLDPDILNFDIAEIDDEEYQIPPVDKTPTLESILNDDQTSLLSEDELSNYLSPELMAGIADGETGSVSSIGSARRDRFGAGTGSSQHNSGHKHRPTGSILRHVILKAVSSQLRSACDRVDAGKPTVMAVTTVVCVGTAHGFILMFDSTQTLRWCYEGDREQGSVSSLALNVDCTRLLAGFARGQLLMLDTADGRVLRTMTEVHTPATAVLHVRFTDSPTLAVCSDSGGSVFELNFKRTLGVRGCDSKCLFSGSRGEVVCLEPLLLHQLVTHPLQGATLVAMATLSKVIVVSIRPNTRLLLTHSVTASSLALPLLSWQFVIIQAADSSRVMDPVLAFARDSTIFFYQVSIESSGRIVCMTLQQLNLSYSLLSCRWLNARTIALLDSCEALHLIDVRTREELETTDLASIGLVYNSSHFKGLATGGNVSKAMALAGERACYSTVQSFGNQLLLLGTNSLHVISIRSWTERINHLIDQNMFVEALKLAMDFLKERGKAVLGLKGPRPMRQRIVKDKIIDTLITYTEKVLDVGDTVSYHEAIPTIIDYCIQLDQKEIMFNKLWEGLGSDSGGQAIYLESIETFILDGKLTWLPPEVMQQLVIQLDQLEKFKALEQCILKVDVTCLDIEQVLRLCRQHSLHDALISVWNRAMGDYITPIHELLPILEEYINKGEGSSEECTLLGNRMLVYLSCCLSGKAYPSGDIPSGCVDSVRSQVFKCLCNQHSPTAGENETCYPYIRTLLRFDTREFLNALAIAFEDPQLSSQLRQRIVNILILVMVEGEGFLSIQVGWLFTFVASQLSRPGPHCPLRVDAHMFERVVHFLTVAEQSTHHDERQQAFLQLMQVGGLAHYQHDDLLQLANNAEFYQVCAALHEKKGEHDKVLHCYLIDSGRRHRVLNYLESSPHKTELQDAVLENIDVLLEINGVETGRTIFKHFPQLVPDIIPKLNDMQIYKFSKGLLLEGYSDSSLITRHFGLLCKNDPEEAHTFLKQYQSSLIIDEAIELSKSSNLDEITAILLEKRGDYQKAFDLLLAKLQKSIEQGEGESLESLTTELVSLAQRGASVLDSKKSWLPLLQCLLKLNSHELLQHVLSNVDLDLTSEVHLLMEHTNGTLGDLRNLITGLFEKCAHETKMLESTCQTHYTDLHEKLKETLKEASKGYYVPPYCSQCKKKKNNSTNGKLVLFRCGHRYHVECMESQSTCFCCYPKDESGESATS</sequence>
<dbReference type="InterPro" id="IPR011047">
    <property type="entry name" value="Quinoprotein_ADH-like_sf"/>
</dbReference>
<dbReference type="InterPro" id="IPR015943">
    <property type="entry name" value="WD40/YVTN_repeat-like_dom_sf"/>
</dbReference>
<comment type="similarity">
    <text evidence="1">Belongs to the VPS8 family.</text>
</comment>
<dbReference type="Pfam" id="PF23410">
    <property type="entry name" value="Beta-prop_VPS8"/>
    <property type="match status" value="1"/>
</dbReference>
<dbReference type="PANTHER" id="PTHR12616:SF8">
    <property type="entry name" value="VACUOLAR PROTEIN SORTING-ASSOCIATED PROTEIN 8 HOMOLOG"/>
    <property type="match status" value="1"/>
</dbReference>
<dbReference type="STRING" id="195883.A0A482WR60"/>
<dbReference type="InterPro" id="IPR045111">
    <property type="entry name" value="Vps41/Vps8"/>
</dbReference>
<dbReference type="GO" id="GO:0008270">
    <property type="term" value="F:zinc ion binding"/>
    <property type="evidence" value="ECO:0007669"/>
    <property type="project" value="UniProtKB-KW"/>
</dbReference>
<dbReference type="Gene3D" id="2.130.10.10">
    <property type="entry name" value="YVTN repeat-like/Quinoprotein amine dehydrogenase"/>
    <property type="match status" value="1"/>
</dbReference>
<keyword evidence="2 4" id="KW-0863">Zinc-finger</keyword>
<dbReference type="Pfam" id="PF12816">
    <property type="entry name" value="TPR_Vps8"/>
    <property type="match status" value="1"/>
</dbReference>
<gene>
    <name evidence="7" type="ORF">LSTR_LSTR010211</name>
</gene>
<dbReference type="InterPro" id="IPR025941">
    <property type="entry name" value="Vps8_central_dom"/>
</dbReference>
<dbReference type="GO" id="GO:0005770">
    <property type="term" value="C:late endosome"/>
    <property type="evidence" value="ECO:0007669"/>
    <property type="project" value="TreeGrafter"/>
</dbReference>
<accession>A0A482WR60</accession>
<dbReference type="EMBL" id="QKKF02028090">
    <property type="protein sequence ID" value="RZF35520.1"/>
    <property type="molecule type" value="Genomic_DNA"/>
</dbReference>
<organism evidence="7 8">
    <name type="scientific">Laodelphax striatellus</name>
    <name type="common">Small brown planthopper</name>
    <name type="synonym">Delphax striatella</name>
    <dbReference type="NCBI Taxonomy" id="195883"/>
    <lineage>
        <taxon>Eukaryota</taxon>
        <taxon>Metazoa</taxon>
        <taxon>Ecdysozoa</taxon>
        <taxon>Arthropoda</taxon>
        <taxon>Hexapoda</taxon>
        <taxon>Insecta</taxon>
        <taxon>Pterygota</taxon>
        <taxon>Neoptera</taxon>
        <taxon>Paraneoptera</taxon>
        <taxon>Hemiptera</taxon>
        <taxon>Auchenorrhyncha</taxon>
        <taxon>Fulgoroidea</taxon>
        <taxon>Delphacidae</taxon>
        <taxon>Criomorphinae</taxon>
        <taxon>Laodelphax</taxon>
    </lineage>
</organism>
<evidence type="ECO:0000256" key="4">
    <source>
        <dbReference type="PROSITE-ProRule" id="PRU00175"/>
    </source>
</evidence>
<dbReference type="PANTHER" id="PTHR12616">
    <property type="entry name" value="VACUOLAR PROTEIN SORTING VPS41"/>
    <property type="match status" value="1"/>
</dbReference>
<dbReference type="GO" id="GO:0006623">
    <property type="term" value="P:protein targeting to vacuole"/>
    <property type="evidence" value="ECO:0007669"/>
    <property type="project" value="InterPro"/>
</dbReference>
<keyword evidence="8" id="KW-1185">Reference proteome</keyword>
<dbReference type="AlphaFoldDB" id="A0A482WR60"/>
<dbReference type="SUPFAM" id="SSF50998">
    <property type="entry name" value="Quinoprotein alcohol dehydrogenase-like"/>
    <property type="match status" value="1"/>
</dbReference>
<evidence type="ECO:0000313" key="8">
    <source>
        <dbReference type="Proteomes" id="UP000291343"/>
    </source>
</evidence>
<reference evidence="7 8" key="1">
    <citation type="journal article" date="2017" name="Gigascience">
        <title>Genome sequence of the small brown planthopper, Laodelphax striatellus.</title>
        <authorList>
            <person name="Zhu J."/>
            <person name="Jiang F."/>
            <person name="Wang X."/>
            <person name="Yang P."/>
            <person name="Bao Y."/>
            <person name="Zhao W."/>
            <person name="Wang W."/>
            <person name="Lu H."/>
            <person name="Wang Q."/>
            <person name="Cui N."/>
            <person name="Li J."/>
            <person name="Chen X."/>
            <person name="Luo L."/>
            <person name="Yu J."/>
            <person name="Kang L."/>
            <person name="Cui F."/>
        </authorList>
    </citation>
    <scope>NUCLEOTIDE SEQUENCE [LARGE SCALE GENOMIC DNA]</scope>
    <source>
        <strain evidence="7">Lst14</strain>
    </source>
</reference>
<dbReference type="SMR" id="A0A482WR60"/>
<dbReference type="GO" id="GO:0034058">
    <property type="term" value="P:endosomal vesicle fusion"/>
    <property type="evidence" value="ECO:0007669"/>
    <property type="project" value="TreeGrafter"/>
</dbReference>
<evidence type="ECO:0000256" key="5">
    <source>
        <dbReference type="SAM" id="MobiDB-lite"/>
    </source>
</evidence>
<dbReference type="GO" id="GO:0030897">
    <property type="term" value="C:HOPS complex"/>
    <property type="evidence" value="ECO:0007669"/>
    <property type="project" value="TreeGrafter"/>
</dbReference>
<evidence type="ECO:0000259" key="6">
    <source>
        <dbReference type="PROSITE" id="PS50089"/>
    </source>
</evidence>
<evidence type="ECO:0000256" key="3">
    <source>
        <dbReference type="ARBA" id="ARBA00022833"/>
    </source>
</evidence>
<dbReference type="InterPro" id="IPR001841">
    <property type="entry name" value="Znf_RING"/>
</dbReference>
<feature type="region of interest" description="Disordered" evidence="5">
    <location>
        <begin position="86"/>
        <end position="108"/>
    </location>
</feature>
<keyword evidence="3" id="KW-0862">Zinc</keyword>
<evidence type="ECO:0000256" key="2">
    <source>
        <dbReference type="ARBA" id="ARBA00022771"/>
    </source>
</evidence>
<dbReference type="OrthoDB" id="289913at2759"/>
<protein>
    <recommendedName>
        <fullName evidence="6">RING-type domain-containing protein</fullName>
    </recommendedName>
</protein>
<name>A0A482WR60_LAOST</name>
<keyword evidence="2 4" id="KW-0479">Metal-binding</keyword>
<feature type="domain" description="RING-type" evidence="6">
    <location>
        <begin position="1175"/>
        <end position="1213"/>
    </location>
</feature>
<comment type="caution">
    <text evidence="7">The sequence shown here is derived from an EMBL/GenBank/DDBJ whole genome shotgun (WGS) entry which is preliminary data.</text>
</comment>
<evidence type="ECO:0000313" key="7">
    <source>
        <dbReference type="EMBL" id="RZF35520.1"/>
    </source>
</evidence>
<dbReference type="PROSITE" id="PS50089">
    <property type="entry name" value="ZF_RING_2"/>
    <property type="match status" value="1"/>
</dbReference>
<proteinExistence type="inferred from homology"/>
<dbReference type="Proteomes" id="UP000291343">
    <property type="component" value="Unassembled WGS sequence"/>
</dbReference>
<dbReference type="FunCoup" id="A0A482WR60">
    <property type="interactions" value="1696"/>
</dbReference>
<dbReference type="InParanoid" id="A0A482WR60"/>